<dbReference type="KEGG" id="fcy:FRACYDRAFT_277879"/>
<evidence type="ECO:0000313" key="2">
    <source>
        <dbReference type="EMBL" id="OEU07147.1"/>
    </source>
</evidence>
<keyword evidence="1" id="KW-0732">Signal</keyword>
<dbReference type="EMBL" id="KV784389">
    <property type="protein sequence ID" value="OEU07147.1"/>
    <property type="molecule type" value="Genomic_DNA"/>
</dbReference>
<name>A0A1E7EMT0_9STRA</name>
<organism evidence="2 3">
    <name type="scientific">Fragilariopsis cylindrus CCMP1102</name>
    <dbReference type="NCBI Taxonomy" id="635003"/>
    <lineage>
        <taxon>Eukaryota</taxon>
        <taxon>Sar</taxon>
        <taxon>Stramenopiles</taxon>
        <taxon>Ochrophyta</taxon>
        <taxon>Bacillariophyta</taxon>
        <taxon>Bacillariophyceae</taxon>
        <taxon>Bacillariophycidae</taxon>
        <taxon>Bacillariales</taxon>
        <taxon>Bacillariaceae</taxon>
        <taxon>Fragilariopsis</taxon>
    </lineage>
</organism>
<sequence>MLLLLLLLQLPFMVLADDAVTNWTSIEDDWCYDRFKDHFFYGFGQYDDYLSTVPISNDNFQIEINGQVVAADLKFVTVQYMPRDELTPYTELNFTTTNVYEGAIKVILNHGEITFVPHPYQELPVILPTQNGTPKGQPLVLDVLHIIADETSGTCNVSRLDTIYITVQHLALPEIDTFEACNICNNDTYHRMDWNENGLIPEFGYEAECPEIQRLALDGRLSEKNCREQAGDSPPIFSRQCSCLYSNGKTREEEQKDWKESGVKAFTTGVESVVLLWLITAFLFD</sequence>
<accession>A0A1E7EMT0</accession>
<keyword evidence="3" id="KW-1185">Reference proteome</keyword>
<evidence type="ECO:0000313" key="3">
    <source>
        <dbReference type="Proteomes" id="UP000095751"/>
    </source>
</evidence>
<evidence type="ECO:0000256" key="1">
    <source>
        <dbReference type="SAM" id="SignalP"/>
    </source>
</evidence>
<proteinExistence type="predicted"/>
<reference evidence="2 3" key="1">
    <citation type="submission" date="2016-09" db="EMBL/GenBank/DDBJ databases">
        <title>Extensive genetic diversity and differential bi-allelic expression allows diatom success in the polar Southern Ocean.</title>
        <authorList>
            <consortium name="DOE Joint Genome Institute"/>
            <person name="Mock T."/>
            <person name="Otillar R.P."/>
            <person name="Strauss J."/>
            <person name="Dupont C."/>
            <person name="Frickenhaus S."/>
            <person name="Maumus F."/>
            <person name="Mcmullan M."/>
            <person name="Sanges R."/>
            <person name="Schmutz J."/>
            <person name="Toseland A."/>
            <person name="Valas R."/>
            <person name="Veluchamy A."/>
            <person name="Ward B.J."/>
            <person name="Allen A."/>
            <person name="Barry K."/>
            <person name="Falciatore A."/>
            <person name="Ferrante M."/>
            <person name="Fortunato A.E."/>
            <person name="Gloeckner G."/>
            <person name="Gruber A."/>
            <person name="Hipkin R."/>
            <person name="Janech M."/>
            <person name="Kroth P."/>
            <person name="Leese F."/>
            <person name="Lindquist E."/>
            <person name="Lyon B.R."/>
            <person name="Martin J."/>
            <person name="Mayer C."/>
            <person name="Parker M."/>
            <person name="Quesneville H."/>
            <person name="Raymond J."/>
            <person name="Uhlig C."/>
            <person name="Valentin K.U."/>
            <person name="Worden A.Z."/>
            <person name="Armbrust E.V."/>
            <person name="Bowler C."/>
            <person name="Green B."/>
            <person name="Moulton V."/>
            <person name="Van Oosterhout C."/>
            <person name="Grigoriev I."/>
        </authorList>
    </citation>
    <scope>NUCLEOTIDE SEQUENCE [LARGE SCALE GENOMIC DNA]</scope>
    <source>
        <strain evidence="2 3">CCMP1102</strain>
    </source>
</reference>
<feature type="chain" id="PRO_5009192026" evidence="1">
    <location>
        <begin position="17"/>
        <end position="285"/>
    </location>
</feature>
<protein>
    <submittedName>
        <fullName evidence="2">Uncharacterized protein</fullName>
    </submittedName>
</protein>
<gene>
    <name evidence="2" type="ORF">FRACYDRAFT_277879</name>
</gene>
<dbReference type="Proteomes" id="UP000095751">
    <property type="component" value="Unassembled WGS sequence"/>
</dbReference>
<feature type="signal peptide" evidence="1">
    <location>
        <begin position="1"/>
        <end position="16"/>
    </location>
</feature>
<dbReference type="AlphaFoldDB" id="A0A1E7EMT0"/>
<dbReference type="InParanoid" id="A0A1E7EMT0"/>